<dbReference type="GO" id="GO:0006261">
    <property type="term" value="P:DNA-templated DNA replication"/>
    <property type="evidence" value="ECO:0007669"/>
    <property type="project" value="TreeGrafter"/>
</dbReference>
<organism evidence="1 2">
    <name type="scientific">Lacticaseibacillus brantae DSM 23927</name>
    <dbReference type="NCBI Taxonomy" id="1423727"/>
    <lineage>
        <taxon>Bacteria</taxon>
        <taxon>Bacillati</taxon>
        <taxon>Bacillota</taxon>
        <taxon>Bacilli</taxon>
        <taxon>Lactobacillales</taxon>
        <taxon>Lactobacillaceae</taxon>
        <taxon>Lacticaseibacillus</taxon>
    </lineage>
</organism>
<evidence type="ECO:0000313" key="2">
    <source>
        <dbReference type="Proteomes" id="UP000051672"/>
    </source>
</evidence>
<dbReference type="NCBIfam" id="TIGR00678">
    <property type="entry name" value="holB"/>
    <property type="match status" value="1"/>
</dbReference>
<dbReference type="FunFam" id="3.40.50.300:FF:001255">
    <property type="entry name" value="DNA polymerase III subunit delta"/>
    <property type="match status" value="1"/>
</dbReference>
<proteinExistence type="predicted"/>
<dbReference type="InterPro" id="IPR027417">
    <property type="entry name" value="P-loop_NTPase"/>
</dbReference>
<gene>
    <name evidence="1" type="ORF">FC34_GL001625</name>
</gene>
<keyword evidence="2" id="KW-1185">Reference proteome</keyword>
<dbReference type="PANTHER" id="PTHR11669:SF8">
    <property type="entry name" value="DNA POLYMERASE III SUBUNIT DELTA"/>
    <property type="match status" value="1"/>
</dbReference>
<dbReference type="Pfam" id="PF13177">
    <property type="entry name" value="DNA_pol3_delta2"/>
    <property type="match status" value="1"/>
</dbReference>
<dbReference type="SUPFAM" id="SSF52540">
    <property type="entry name" value="P-loop containing nucleoside triphosphate hydrolases"/>
    <property type="match status" value="1"/>
</dbReference>
<comment type="caution">
    <text evidence="1">The sequence shown here is derived from an EMBL/GenBank/DDBJ whole genome shotgun (WGS) entry which is preliminary data.</text>
</comment>
<dbReference type="OrthoDB" id="9810148at2"/>
<dbReference type="STRING" id="1423727.FC34_GL001625"/>
<dbReference type="Gene3D" id="3.40.50.300">
    <property type="entry name" value="P-loop containing nucleotide triphosphate hydrolases"/>
    <property type="match status" value="1"/>
</dbReference>
<reference evidence="1 2" key="1">
    <citation type="journal article" date="2015" name="Genome Announc.">
        <title>Expanding the biotechnology potential of lactobacilli through comparative genomics of 213 strains and associated genera.</title>
        <authorList>
            <person name="Sun Z."/>
            <person name="Harris H.M."/>
            <person name="McCann A."/>
            <person name="Guo C."/>
            <person name="Argimon S."/>
            <person name="Zhang W."/>
            <person name="Yang X."/>
            <person name="Jeffery I.B."/>
            <person name="Cooney J.C."/>
            <person name="Kagawa T.F."/>
            <person name="Liu W."/>
            <person name="Song Y."/>
            <person name="Salvetti E."/>
            <person name="Wrobel A."/>
            <person name="Rasinkangas P."/>
            <person name="Parkhill J."/>
            <person name="Rea M.C."/>
            <person name="O'Sullivan O."/>
            <person name="Ritari J."/>
            <person name="Douillard F.P."/>
            <person name="Paul Ross R."/>
            <person name="Yang R."/>
            <person name="Briner A.E."/>
            <person name="Felis G.E."/>
            <person name="de Vos W.M."/>
            <person name="Barrangou R."/>
            <person name="Klaenhammer T.R."/>
            <person name="Caufield P.W."/>
            <person name="Cui Y."/>
            <person name="Zhang H."/>
            <person name="O'Toole P.W."/>
        </authorList>
    </citation>
    <scope>NUCLEOTIDE SEQUENCE [LARGE SCALE GENOMIC DNA]</scope>
    <source>
        <strain evidence="1 2">DSM 23927</strain>
    </source>
</reference>
<dbReference type="PATRIC" id="fig|1423727.3.peg.1647"/>
<evidence type="ECO:0000313" key="1">
    <source>
        <dbReference type="EMBL" id="KRM71510.1"/>
    </source>
</evidence>
<dbReference type="PANTHER" id="PTHR11669">
    <property type="entry name" value="REPLICATION FACTOR C / DNA POLYMERASE III GAMMA-TAU SUBUNIT"/>
    <property type="match status" value="1"/>
</dbReference>
<dbReference type="GO" id="GO:0003887">
    <property type="term" value="F:DNA-directed DNA polymerase activity"/>
    <property type="evidence" value="ECO:0007669"/>
    <property type="project" value="InterPro"/>
</dbReference>
<accession>A0A0R2B620</accession>
<dbReference type="InterPro" id="IPR004622">
    <property type="entry name" value="DNA_pol_HolB"/>
</dbReference>
<dbReference type="Proteomes" id="UP000051672">
    <property type="component" value="Unassembled WGS sequence"/>
</dbReference>
<dbReference type="AlphaFoldDB" id="A0A0R2B620"/>
<protein>
    <submittedName>
        <fullName evidence="1">DNA replication ATPase</fullName>
    </submittedName>
</protein>
<sequence>MTLAIETLQPQIVAQFKRLIAQSQLSQSYIFNGPQGAGKHDMAVWIALRLFCLNVTDGSPCGVCEECQRILAHNHPDVIELDSQAKSIKVDEIRELKQEMSKSGMETDQRVFIIDDADKMTAGASNSLLKFYEEPIAGMIVILTTTAKQRLLDTIISRAQLLNFLPPGATNIATDLTSQAVPALTAAVISQLTTSLATAEALSGDEGFKSRFERVQQLTKRLAANDLEAFVQIQTQIMPVAKELSDQQQILSMLALAYEAALRQHFGLATDLASWPGVENLSQLSSDRLTQALSALMTATQQLDQNVSFQADMEQLVLRLVQGG</sequence>
<dbReference type="Gene3D" id="6.10.250.2800">
    <property type="match status" value="1"/>
</dbReference>
<dbReference type="GO" id="GO:0008408">
    <property type="term" value="F:3'-5' exonuclease activity"/>
    <property type="evidence" value="ECO:0007669"/>
    <property type="project" value="InterPro"/>
</dbReference>
<dbReference type="InterPro" id="IPR050238">
    <property type="entry name" value="DNA_Rep/Repair_Clamp_Loader"/>
</dbReference>
<name>A0A0R2B620_9LACO</name>
<dbReference type="EMBL" id="AYZQ01000004">
    <property type="protein sequence ID" value="KRM71510.1"/>
    <property type="molecule type" value="Genomic_DNA"/>
</dbReference>